<accession>A0AAN6WC28</accession>
<dbReference type="EMBL" id="MU866120">
    <property type="protein sequence ID" value="KAK4179239.1"/>
    <property type="molecule type" value="Genomic_DNA"/>
</dbReference>
<gene>
    <name evidence="2" type="ORF">QBC36DRAFT_363690</name>
</gene>
<reference evidence="2" key="2">
    <citation type="submission" date="2023-05" db="EMBL/GenBank/DDBJ databases">
        <authorList>
            <consortium name="Lawrence Berkeley National Laboratory"/>
            <person name="Steindorff A."/>
            <person name="Hensen N."/>
            <person name="Bonometti L."/>
            <person name="Westerberg I."/>
            <person name="Brannstrom I.O."/>
            <person name="Guillou S."/>
            <person name="Cros-Aarteil S."/>
            <person name="Calhoun S."/>
            <person name="Haridas S."/>
            <person name="Kuo A."/>
            <person name="Mondo S."/>
            <person name="Pangilinan J."/>
            <person name="Riley R."/>
            <person name="Labutti K."/>
            <person name="Andreopoulos B."/>
            <person name="Lipzen A."/>
            <person name="Chen C."/>
            <person name="Yanf M."/>
            <person name="Daum C."/>
            <person name="Ng V."/>
            <person name="Clum A."/>
            <person name="Ohm R."/>
            <person name="Martin F."/>
            <person name="Silar P."/>
            <person name="Natvig D."/>
            <person name="Lalanne C."/>
            <person name="Gautier V."/>
            <person name="Ament-Velasquez S.L."/>
            <person name="Kruys A."/>
            <person name="Hutchinson M.I."/>
            <person name="Powell A.J."/>
            <person name="Barry K."/>
            <person name="Miller A.N."/>
            <person name="Grigoriev I.V."/>
            <person name="Debuchy R."/>
            <person name="Gladieux P."/>
            <person name="Thoren M.H."/>
            <person name="Johannesson H."/>
        </authorList>
    </citation>
    <scope>NUCLEOTIDE SEQUENCE</scope>
    <source>
        <strain evidence="2">CBS 892.96</strain>
    </source>
</reference>
<organism evidence="2 3">
    <name type="scientific">Triangularia setosa</name>
    <dbReference type="NCBI Taxonomy" id="2587417"/>
    <lineage>
        <taxon>Eukaryota</taxon>
        <taxon>Fungi</taxon>
        <taxon>Dikarya</taxon>
        <taxon>Ascomycota</taxon>
        <taxon>Pezizomycotina</taxon>
        <taxon>Sordariomycetes</taxon>
        <taxon>Sordariomycetidae</taxon>
        <taxon>Sordariales</taxon>
        <taxon>Podosporaceae</taxon>
        <taxon>Triangularia</taxon>
    </lineage>
</organism>
<reference evidence="2" key="1">
    <citation type="journal article" date="2023" name="Mol. Phylogenet. Evol.">
        <title>Genome-scale phylogeny and comparative genomics of the fungal order Sordariales.</title>
        <authorList>
            <person name="Hensen N."/>
            <person name="Bonometti L."/>
            <person name="Westerberg I."/>
            <person name="Brannstrom I.O."/>
            <person name="Guillou S."/>
            <person name="Cros-Aarteil S."/>
            <person name="Calhoun S."/>
            <person name="Haridas S."/>
            <person name="Kuo A."/>
            <person name="Mondo S."/>
            <person name="Pangilinan J."/>
            <person name="Riley R."/>
            <person name="LaButti K."/>
            <person name="Andreopoulos B."/>
            <person name="Lipzen A."/>
            <person name="Chen C."/>
            <person name="Yan M."/>
            <person name="Daum C."/>
            <person name="Ng V."/>
            <person name="Clum A."/>
            <person name="Steindorff A."/>
            <person name="Ohm R.A."/>
            <person name="Martin F."/>
            <person name="Silar P."/>
            <person name="Natvig D.O."/>
            <person name="Lalanne C."/>
            <person name="Gautier V."/>
            <person name="Ament-Velasquez S.L."/>
            <person name="Kruys A."/>
            <person name="Hutchinson M.I."/>
            <person name="Powell A.J."/>
            <person name="Barry K."/>
            <person name="Miller A.N."/>
            <person name="Grigoriev I.V."/>
            <person name="Debuchy R."/>
            <person name="Gladieux P."/>
            <person name="Hiltunen Thoren M."/>
            <person name="Johannesson H."/>
        </authorList>
    </citation>
    <scope>NUCLEOTIDE SEQUENCE</scope>
    <source>
        <strain evidence="2">CBS 892.96</strain>
    </source>
</reference>
<evidence type="ECO:0000313" key="3">
    <source>
        <dbReference type="Proteomes" id="UP001302321"/>
    </source>
</evidence>
<protein>
    <submittedName>
        <fullName evidence="2">Uncharacterized protein</fullName>
    </submittedName>
</protein>
<feature type="compositionally biased region" description="Basic and acidic residues" evidence="1">
    <location>
        <begin position="234"/>
        <end position="243"/>
    </location>
</feature>
<keyword evidence="3" id="KW-1185">Reference proteome</keyword>
<comment type="caution">
    <text evidence="2">The sequence shown here is derived from an EMBL/GenBank/DDBJ whole genome shotgun (WGS) entry which is preliminary data.</text>
</comment>
<evidence type="ECO:0000313" key="2">
    <source>
        <dbReference type="EMBL" id="KAK4179239.1"/>
    </source>
</evidence>
<sequence>MPSSGEPEQSKVRLTHVKVFYRANGSHRLEEFAQDPLPPYIDLDVSMTCTIKELSELIASHSENILPSSSVGTRLVFRSIDQSPYTLPPRAKPGTKPRFFEQPHGSYVVGQGHPGIDLPAEDENDPASTKQKLRWLDGGYIACSIFPPSDRDVSVAPALAARTGRRSGSGEGESRRSGTSSTRRGADSQPAKNITVCDRIRGEGRDDGDEDARPPRRNNARVFKGTSRGGPTSRTRDYDRQDN</sequence>
<dbReference type="Proteomes" id="UP001302321">
    <property type="component" value="Unassembled WGS sequence"/>
</dbReference>
<dbReference type="Pfam" id="PF06487">
    <property type="entry name" value="SAP18"/>
    <property type="match status" value="1"/>
</dbReference>
<dbReference type="AlphaFoldDB" id="A0AAN6WC28"/>
<feature type="region of interest" description="Disordered" evidence="1">
    <location>
        <begin position="161"/>
        <end position="243"/>
    </location>
</feature>
<dbReference type="InterPro" id="IPR042534">
    <property type="entry name" value="SAP18_sf"/>
</dbReference>
<dbReference type="Gene3D" id="3.10.20.550">
    <property type="entry name" value="ASAP complex, SAP18 subunit"/>
    <property type="match status" value="1"/>
</dbReference>
<evidence type="ECO:0000256" key="1">
    <source>
        <dbReference type="SAM" id="MobiDB-lite"/>
    </source>
</evidence>
<name>A0AAN6WC28_9PEZI</name>
<dbReference type="InterPro" id="IPR010516">
    <property type="entry name" value="SAP18"/>
</dbReference>
<proteinExistence type="predicted"/>